<dbReference type="InterPro" id="IPR012660">
    <property type="entry name" value="YiiD_C"/>
</dbReference>
<dbReference type="STRING" id="546263.NELON_04435"/>
<accession>D4DTU0</accession>
<gene>
    <name evidence="2" type="ORF">NEIELOOT_02496</name>
</gene>
<sequence length="149" mass="16139">MENHMTARELQAFLHANIPATAALSLSVVDITPDSLILSAPHAPNRNHKNTVFGGSIALAATVGGWAMVHSRFPEAAGNIVIQQGETRYLHPTNGDLTVITRAATEEDWRKMKEMFEQRGKGKIVLETEIFSDGVKAAVFGGKFVALKS</sequence>
<evidence type="ECO:0000313" key="2">
    <source>
        <dbReference type="EMBL" id="EFE48523.1"/>
    </source>
</evidence>
<dbReference type="Gene3D" id="3.10.129.10">
    <property type="entry name" value="Hotdog Thioesterase"/>
    <property type="match status" value="1"/>
</dbReference>
<dbReference type="NCBIfam" id="TIGR02447">
    <property type="entry name" value="yiiD_Cterm"/>
    <property type="match status" value="1"/>
</dbReference>
<reference evidence="2 3" key="1">
    <citation type="submission" date="2010-02" db="EMBL/GenBank/DDBJ databases">
        <authorList>
            <person name="Weinstock G."/>
            <person name="Sodergren E."/>
            <person name="Clifton S."/>
            <person name="Fulton L."/>
            <person name="Fulton B."/>
            <person name="Courtney L."/>
            <person name="Fronick C."/>
            <person name="Harrison M."/>
            <person name="Strong C."/>
            <person name="Farmer C."/>
            <person name="Delahaunty K."/>
            <person name="Markovic C."/>
            <person name="Hall O."/>
            <person name="Minx P."/>
            <person name="Tomlinson C."/>
            <person name="Mitreva M."/>
            <person name="Nelson J."/>
            <person name="Hou S."/>
            <person name="Wollam A."/>
            <person name="Pepin K.H."/>
            <person name="Johnson M."/>
            <person name="Bhonagiri V."/>
            <person name="Zhang X."/>
            <person name="Suruliraj S."/>
            <person name="Warren W."/>
            <person name="Chinwalla A."/>
            <person name="Mardis E.R."/>
            <person name="Wilson R.K."/>
        </authorList>
    </citation>
    <scope>NUCLEOTIDE SEQUENCE [LARGE SCALE GENOMIC DNA]</scope>
    <source>
        <strain evidence="2 3">ATCC 29315</strain>
    </source>
</reference>
<proteinExistence type="predicted"/>
<dbReference type="AlphaFoldDB" id="D4DTU0"/>
<organism evidence="2 3">
    <name type="scientific">Neisseria elongata subsp. glycolytica ATCC 29315</name>
    <dbReference type="NCBI Taxonomy" id="546263"/>
    <lineage>
        <taxon>Bacteria</taxon>
        <taxon>Pseudomonadati</taxon>
        <taxon>Pseudomonadota</taxon>
        <taxon>Betaproteobacteria</taxon>
        <taxon>Neisseriales</taxon>
        <taxon>Neisseriaceae</taxon>
        <taxon>Neisseria</taxon>
    </lineage>
</organism>
<dbReference type="Proteomes" id="UP000005536">
    <property type="component" value="Unassembled WGS sequence"/>
</dbReference>
<dbReference type="InterPro" id="IPR029069">
    <property type="entry name" value="HotDog_dom_sf"/>
</dbReference>
<name>D4DTU0_NEIEG</name>
<protein>
    <submittedName>
        <fullName evidence="2">Putative thioesterase domain protein</fullName>
    </submittedName>
</protein>
<evidence type="ECO:0000259" key="1">
    <source>
        <dbReference type="Pfam" id="PF09500"/>
    </source>
</evidence>
<dbReference type="Pfam" id="PF09500">
    <property type="entry name" value="YiiD_C"/>
    <property type="match status" value="1"/>
</dbReference>
<feature type="domain" description="Thioesterase putative" evidence="1">
    <location>
        <begin position="8"/>
        <end position="147"/>
    </location>
</feature>
<comment type="caution">
    <text evidence="2">The sequence shown here is derived from an EMBL/GenBank/DDBJ whole genome shotgun (WGS) entry which is preliminary data.</text>
</comment>
<dbReference type="SUPFAM" id="SSF54637">
    <property type="entry name" value="Thioesterase/thiol ester dehydrase-isomerase"/>
    <property type="match status" value="1"/>
</dbReference>
<evidence type="ECO:0000313" key="3">
    <source>
        <dbReference type="Proteomes" id="UP000005536"/>
    </source>
</evidence>
<dbReference type="EMBL" id="ADBF01000253">
    <property type="protein sequence ID" value="EFE48523.1"/>
    <property type="molecule type" value="Genomic_DNA"/>
</dbReference>